<feature type="transmembrane region" description="Helical" evidence="1">
    <location>
        <begin position="72"/>
        <end position="89"/>
    </location>
</feature>
<dbReference type="SMART" id="SM00387">
    <property type="entry name" value="HATPase_c"/>
    <property type="match status" value="1"/>
</dbReference>
<dbReference type="RefSeq" id="WP_161090593.1">
    <property type="nucleotide sequence ID" value="NZ_WWCV01000024.1"/>
</dbReference>
<dbReference type="PROSITE" id="PS50109">
    <property type="entry name" value="HIS_KIN"/>
    <property type="match status" value="1"/>
</dbReference>
<feature type="domain" description="Histidine kinase" evidence="2">
    <location>
        <begin position="231"/>
        <end position="388"/>
    </location>
</feature>
<feature type="transmembrane region" description="Helical" evidence="1">
    <location>
        <begin position="40"/>
        <end position="60"/>
    </location>
</feature>
<evidence type="ECO:0000259" key="2">
    <source>
        <dbReference type="PROSITE" id="PS50109"/>
    </source>
</evidence>
<keyword evidence="1" id="KW-1133">Transmembrane helix</keyword>
<feature type="transmembrane region" description="Helical" evidence="1">
    <location>
        <begin position="110"/>
        <end position="134"/>
    </location>
</feature>
<keyword evidence="3" id="KW-0808">Transferase</keyword>
<keyword evidence="1" id="KW-0812">Transmembrane</keyword>
<dbReference type="PANTHER" id="PTHR34220:SF9">
    <property type="entry name" value="SIGNAL TRANSDUCTION HISTIDINE KINASE INTERNAL REGION DOMAIN-CONTAINING PROTEIN"/>
    <property type="match status" value="1"/>
</dbReference>
<dbReference type="InterPro" id="IPR010559">
    <property type="entry name" value="Sig_transdc_His_kin_internal"/>
</dbReference>
<organism evidence="3 4">
    <name type="scientific">Duganella vulcania</name>
    <dbReference type="NCBI Taxonomy" id="2692166"/>
    <lineage>
        <taxon>Bacteria</taxon>
        <taxon>Pseudomonadati</taxon>
        <taxon>Pseudomonadota</taxon>
        <taxon>Betaproteobacteria</taxon>
        <taxon>Burkholderiales</taxon>
        <taxon>Oxalobacteraceae</taxon>
        <taxon>Telluria group</taxon>
        <taxon>Duganella</taxon>
    </lineage>
</organism>
<proteinExistence type="predicted"/>
<gene>
    <name evidence="3" type="ORF">GTP81_14740</name>
</gene>
<sequence>MNHRSKPATAPTDCEAPPSAHPLDLIRFFRRRPPSLRRDLVYTLIWNCGLGTVLTVVEMYWSNYDQPVLKHWLPMLVITNLIGFLIHFGDLLANAVGKGWPRRATGLPRLLFNTALVAVSVLLGLSMGNALLSGKSVMQLMANRSALTQSLVVAAAVALLMYLVNRGAEQRVAQALEKARQQELMASSARMLAEARLRALQAQIEPHFLYNTLANVVSLIGPQPAKAQHMLERFIDYLRASLAVSRSEEATLGSEARLIAAYLDVLAVRMGERLRYRIEVPDRLRQFAIAPMLLQPVVENAISHGLEPKVEGGEIVVSAVEMGGHLCVQISDTGVGLGSTMSAKPGGGVGLSNLRERLRSLYGGAARVELLENQPCGMMVRLMLPLNASPTSIHSEH</sequence>
<dbReference type="PANTHER" id="PTHR34220">
    <property type="entry name" value="SENSOR HISTIDINE KINASE YPDA"/>
    <property type="match status" value="1"/>
</dbReference>
<evidence type="ECO:0000256" key="1">
    <source>
        <dbReference type="SAM" id="Phobius"/>
    </source>
</evidence>
<dbReference type="InterPro" id="IPR036890">
    <property type="entry name" value="HATPase_C_sf"/>
</dbReference>
<feature type="transmembrane region" description="Helical" evidence="1">
    <location>
        <begin position="146"/>
        <end position="164"/>
    </location>
</feature>
<protein>
    <submittedName>
        <fullName evidence="3">Sensor histidine kinase</fullName>
    </submittedName>
</protein>
<keyword evidence="3" id="KW-0418">Kinase</keyword>
<dbReference type="GO" id="GO:0000155">
    <property type="term" value="F:phosphorelay sensor kinase activity"/>
    <property type="evidence" value="ECO:0007669"/>
    <property type="project" value="InterPro"/>
</dbReference>
<dbReference type="SUPFAM" id="SSF55874">
    <property type="entry name" value="ATPase domain of HSP90 chaperone/DNA topoisomerase II/histidine kinase"/>
    <property type="match status" value="1"/>
</dbReference>
<accession>A0A845HMA3</accession>
<dbReference type="GO" id="GO:0016020">
    <property type="term" value="C:membrane"/>
    <property type="evidence" value="ECO:0007669"/>
    <property type="project" value="InterPro"/>
</dbReference>
<dbReference type="Proteomes" id="UP000484875">
    <property type="component" value="Unassembled WGS sequence"/>
</dbReference>
<dbReference type="AlphaFoldDB" id="A0A845HMA3"/>
<dbReference type="Pfam" id="PF02518">
    <property type="entry name" value="HATPase_c"/>
    <property type="match status" value="1"/>
</dbReference>
<dbReference type="InterPro" id="IPR003594">
    <property type="entry name" value="HATPase_dom"/>
</dbReference>
<reference evidence="3 4" key="1">
    <citation type="submission" date="2019-12" db="EMBL/GenBank/DDBJ databases">
        <title>Novel species isolated from a subtropical stream in China.</title>
        <authorList>
            <person name="Lu H."/>
        </authorList>
    </citation>
    <scope>NUCLEOTIDE SEQUENCE [LARGE SCALE GENOMIC DNA]</scope>
    <source>
        <strain evidence="3 4">FT107W</strain>
    </source>
</reference>
<evidence type="ECO:0000313" key="4">
    <source>
        <dbReference type="Proteomes" id="UP000484875"/>
    </source>
</evidence>
<comment type="caution">
    <text evidence="3">The sequence shown here is derived from an EMBL/GenBank/DDBJ whole genome shotgun (WGS) entry which is preliminary data.</text>
</comment>
<keyword evidence="1" id="KW-0472">Membrane</keyword>
<evidence type="ECO:0000313" key="3">
    <source>
        <dbReference type="EMBL" id="MYN18014.1"/>
    </source>
</evidence>
<name>A0A845HMA3_9BURK</name>
<dbReference type="Pfam" id="PF06580">
    <property type="entry name" value="His_kinase"/>
    <property type="match status" value="1"/>
</dbReference>
<keyword evidence="4" id="KW-1185">Reference proteome</keyword>
<dbReference type="EMBL" id="WWCV01000024">
    <property type="protein sequence ID" value="MYN18014.1"/>
    <property type="molecule type" value="Genomic_DNA"/>
</dbReference>
<dbReference type="InterPro" id="IPR050640">
    <property type="entry name" value="Bact_2-comp_sensor_kinase"/>
</dbReference>
<dbReference type="Gene3D" id="3.30.565.10">
    <property type="entry name" value="Histidine kinase-like ATPase, C-terminal domain"/>
    <property type="match status" value="1"/>
</dbReference>
<dbReference type="InterPro" id="IPR005467">
    <property type="entry name" value="His_kinase_dom"/>
</dbReference>